<sequence length="247" mass="27187">MTSPARVLIIEDDADISQIVSTHLSRHGYSCTQAYSGSEARLLLERGDNAANSDENDATPIPFSVVICDLMLPGMPGEQLVELIRARDASAPIIVISARAAPSDKIDLLKLGADDYLAKPFDLDELLARVEVQLRHRRAPSGTAPGAHGALGFRSWELDTEARTLTAHGEPVALTRIEFNIVEILMRHPRRVFTKQELFEGAWGEPYAADDNTINVHVSNIRTKLRASGTADYIRTVWGMGFKLVEE</sequence>
<dbReference type="SMART" id="SM00862">
    <property type="entry name" value="Trans_reg_C"/>
    <property type="match status" value="1"/>
</dbReference>
<keyword evidence="9" id="KW-1185">Reference proteome</keyword>
<dbReference type="EMBL" id="CP002628">
    <property type="protein sequence ID" value="AEB06384.1"/>
    <property type="molecule type" value="Genomic_DNA"/>
</dbReference>
<dbReference type="PROSITE" id="PS51755">
    <property type="entry name" value="OMPR_PHOB"/>
    <property type="match status" value="1"/>
</dbReference>
<evidence type="ECO:0000256" key="3">
    <source>
        <dbReference type="ARBA" id="ARBA00023125"/>
    </source>
</evidence>
<evidence type="ECO:0000256" key="1">
    <source>
        <dbReference type="ARBA" id="ARBA00022553"/>
    </source>
</evidence>
<dbReference type="GO" id="GO:0000156">
    <property type="term" value="F:phosphorelay response regulator activity"/>
    <property type="evidence" value="ECO:0007669"/>
    <property type="project" value="TreeGrafter"/>
</dbReference>
<keyword evidence="3 5" id="KW-0238">DNA-binding</keyword>
<evidence type="ECO:0000313" key="8">
    <source>
        <dbReference type="EMBL" id="AEB06384.1"/>
    </source>
</evidence>
<evidence type="ECO:0000313" key="9">
    <source>
        <dbReference type="Proteomes" id="UP000006851"/>
    </source>
</evidence>
<dbReference type="CDD" id="cd00383">
    <property type="entry name" value="trans_reg_C"/>
    <property type="match status" value="1"/>
</dbReference>
<accession>F2N745</accession>
<keyword evidence="2" id="KW-0902">Two-component regulatory system</keyword>
<reference evidence="9" key="1">
    <citation type="journal article" date="2013" name="Stand. Genomic Sci.">
        <title>Complete genome sequence of Coriobacterium glomerans type strain (PW2(T)) from the midgut of Pyrrhocoris apterus L. (red soldier bug).</title>
        <authorList>
            <person name="Stackebrandt E."/>
            <person name="Zeytun A."/>
            <person name="Lapidus A."/>
            <person name="Nolan M."/>
            <person name="Lucas S."/>
            <person name="Hammon N."/>
            <person name="Deshpande S."/>
            <person name="Cheng J.F."/>
            <person name="Tapia R."/>
            <person name="Goodwin L.A."/>
            <person name="Pitluck S."/>
            <person name="Liolios K."/>
            <person name="Pagani I."/>
            <person name="Ivanova N."/>
            <person name="Mavromatis K."/>
            <person name="Mikhailova N."/>
            <person name="Huntemann M."/>
            <person name="Pati A."/>
            <person name="Chen A."/>
            <person name="Palaniappan K."/>
            <person name="Chang Y.J."/>
            <person name="Land M."/>
            <person name="Hauser L."/>
            <person name="Rohde M."/>
            <person name="Pukall R."/>
            <person name="Goker M."/>
            <person name="Detter J.C."/>
            <person name="Woyke T."/>
            <person name="Bristow J."/>
            <person name="Eisen J.A."/>
            <person name="Markowitz V."/>
            <person name="Hugenholtz P."/>
            <person name="Kyrpides N.C."/>
            <person name="Klenk H.P."/>
        </authorList>
    </citation>
    <scope>NUCLEOTIDE SEQUENCE</scope>
    <source>
        <strain evidence="9">ATCC 49209 / DSM 20642 / JCM 10262 / PW2</strain>
    </source>
</reference>
<dbReference type="RefSeq" id="WP_013708127.1">
    <property type="nucleotide sequence ID" value="NC_015389.1"/>
</dbReference>
<dbReference type="InterPro" id="IPR036388">
    <property type="entry name" value="WH-like_DNA-bd_sf"/>
</dbReference>
<feature type="domain" description="Response regulatory" evidence="6">
    <location>
        <begin position="6"/>
        <end position="134"/>
    </location>
</feature>
<dbReference type="Proteomes" id="UP000006851">
    <property type="component" value="Chromosome"/>
</dbReference>
<dbReference type="PROSITE" id="PS50110">
    <property type="entry name" value="RESPONSE_REGULATORY"/>
    <property type="match status" value="1"/>
</dbReference>
<dbReference type="SMART" id="SM00448">
    <property type="entry name" value="REC"/>
    <property type="match status" value="1"/>
</dbReference>
<dbReference type="InterPro" id="IPR011006">
    <property type="entry name" value="CheY-like_superfamily"/>
</dbReference>
<dbReference type="InterPro" id="IPR039420">
    <property type="entry name" value="WalR-like"/>
</dbReference>
<dbReference type="KEGG" id="cgo:Corgl_0258"/>
<protein>
    <submittedName>
        <fullName evidence="8">Two component transcriptional regulator, winged helix family</fullName>
    </submittedName>
</protein>
<dbReference type="PANTHER" id="PTHR48111:SF2">
    <property type="entry name" value="RESPONSE REGULATOR SAER"/>
    <property type="match status" value="1"/>
</dbReference>
<name>F2N745_CORGP</name>
<evidence type="ECO:0000256" key="5">
    <source>
        <dbReference type="PROSITE-ProRule" id="PRU01091"/>
    </source>
</evidence>
<dbReference type="Pfam" id="PF00486">
    <property type="entry name" value="Trans_reg_C"/>
    <property type="match status" value="1"/>
</dbReference>
<dbReference type="FunFam" id="1.10.10.10:FF:000018">
    <property type="entry name" value="DNA-binding response regulator ResD"/>
    <property type="match status" value="1"/>
</dbReference>
<keyword evidence="1 4" id="KW-0597">Phosphoprotein</keyword>
<dbReference type="eggNOG" id="COG0745">
    <property type="taxonomic scope" value="Bacteria"/>
</dbReference>
<feature type="DNA-binding region" description="OmpR/PhoB-type" evidence="5">
    <location>
        <begin position="148"/>
        <end position="246"/>
    </location>
</feature>
<dbReference type="OrthoDB" id="9775518at2"/>
<gene>
    <name evidence="8" type="ordered locus">Corgl_0258</name>
</gene>
<evidence type="ECO:0000256" key="4">
    <source>
        <dbReference type="PROSITE-ProRule" id="PRU00169"/>
    </source>
</evidence>
<dbReference type="AlphaFoldDB" id="F2N745"/>
<dbReference type="GO" id="GO:0006355">
    <property type="term" value="P:regulation of DNA-templated transcription"/>
    <property type="evidence" value="ECO:0007669"/>
    <property type="project" value="InterPro"/>
</dbReference>
<feature type="modified residue" description="4-aspartylphosphate" evidence="4">
    <location>
        <position position="69"/>
    </location>
</feature>
<dbReference type="GO" id="GO:0000976">
    <property type="term" value="F:transcription cis-regulatory region binding"/>
    <property type="evidence" value="ECO:0007669"/>
    <property type="project" value="TreeGrafter"/>
</dbReference>
<organism evidence="8 9">
    <name type="scientific">Coriobacterium glomerans (strain ATCC 49209 / DSM 20642 / JCM 10262 / PW2)</name>
    <dbReference type="NCBI Taxonomy" id="700015"/>
    <lineage>
        <taxon>Bacteria</taxon>
        <taxon>Bacillati</taxon>
        <taxon>Actinomycetota</taxon>
        <taxon>Coriobacteriia</taxon>
        <taxon>Coriobacteriales</taxon>
        <taxon>Coriobacteriaceae</taxon>
        <taxon>Coriobacterium</taxon>
    </lineage>
</organism>
<evidence type="ECO:0000259" key="6">
    <source>
        <dbReference type="PROSITE" id="PS50110"/>
    </source>
</evidence>
<dbReference type="SUPFAM" id="SSF52172">
    <property type="entry name" value="CheY-like"/>
    <property type="match status" value="1"/>
</dbReference>
<dbReference type="GO" id="GO:0005829">
    <property type="term" value="C:cytosol"/>
    <property type="evidence" value="ECO:0007669"/>
    <property type="project" value="TreeGrafter"/>
</dbReference>
<proteinExistence type="predicted"/>
<evidence type="ECO:0000259" key="7">
    <source>
        <dbReference type="PROSITE" id="PS51755"/>
    </source>
</evidence>
<dbReference type="InterPro" id="IPR001789">
    <property type="entry name" value="Sig_transdc_resp-reg_receiver"/>
</dbReference>
<dbReference type="Pfam" id="PF00072">
    <property type="entry name" value="Response_reg"/>
    <property type="match status" value="1"/>
</dbReference>
<dbReference type="STRING" id="700015.Corgl_0258"/>
<dbReference type="Gene3D" id="1.10.10.10">
    <property type="entry name" value="Winged helix-like DNA-binding domain superfamily/Winged helix DNA-binding domain"/>
    <property type="match status" value="1"/>
</dbReference>
<dbReference type="HOGENOM" id="CLU_000445_30_3_11"/>
<evidence type="ECO:0000256" key="2">
    <source>
        <dbReference type="ARBA" id="ARBA00023012"/>
    </source>
</evidence>
<dbReference type="InterPro" id="IPR001867">
    <property type="entry name" value="OmpR/PhoB-type_DNA-bd"/>
</dbReference>
<dbReference type="PANTHER" id="PTHR48111">
    <property type="entry name" value="REGULATOR OF RPOS"/>
    <property type="match status" value="1"/>
</dbReference>
<dbReference type="GO" id="GO:0032993">
    <property type="term" value="C:protein-DNA complex"/>
    <property type="evidence" value="ECO:0007669"/>
    <property type="project" value="TreeGrafter"/>
</dbReference>
<feature type="domain" description="OmpR/PhoB-type" evidence="7">
    <location>
        <begin position="148"/>
        <end position="246"/>
    </location>
</feature>
<dbReference type="Gene3D" id="3.40.50.2300">
    <property type="match status" value="1"/>
</dbReference>